<dbReference type="AlphaFoldDB" id="A0A0M3ISU5"/>
<keyword evidence="1" id="KW-1185">Reference proteome</keyword>
<organism evidence="1 2">
    <name type="scientific">Ascaris lumbricoides</name>
    <name type="common">Giant roundworm</name>
    <dbReference type="NCBI Taxonomy" id="6252"/>
    <lineage>
        <taxon>Eukaryota</taxon>
        <taxon>Metazoa</taxon>
        <taxon>Ecdysozoa</taxon>
        <taxon>Nematoda</taxon>
        <taxon>Chromadorea</taxon>
        <taxon>Rhabditida</taxon>
        <taxon>Spirurina</taxon>
        <taxon>Ascaridomorpha</taxon>
        <taxon>Ascaridoidea</taxon>
        <taxon>Ascarididae</taxon>
        <taxon>Ascaris</taxon>
    </lineage>
</organism>
<reference evidence="2" key="1">
    <citation type="submission" date="2017-02" db="UniProtKB">
        <authorList>
            <consortium name="WormBaseParasite"/>
        </authorList>
    </citation>
    <scope>IDENTIFICATION</scope>
</reference>
<dbReference type="WBParaSite" id="ALUE_0002182301-mRNA-1">
    <property type="protein sequence ID" value="ALUE_0002182301-mRNA-1"/>
    <property type="gene ID" value="ALUE_0002182301"/>
</dbReference>
<evidence type="ECO:0000313" key="1">
    <source>
        <dbReference type="Proteomes" id="UP000036681"/>
    </source>
</evidence>
<sequence>MRTNISENNSFCYCPVFENLVRCLYGWLRFCDAIRLLSSCKEGNDFS</sequence>
<accession>A0A0M3ISU5</accession>
<protein>
    <submittedName>
        <fullName evidence="2">Uncharacterized protein</fullName>
    </submittedName>
</protein>
<name>A0A0M3ISU5_ASCLU</name>
<dbReference type="Proteomes" id="UP000036681">
    <property type="component" value="Unplaced"/>
</dbReference>
<proteinExistence type="predicted"/>
<evidence type="ECO:0000313" key="2">
    <source>
        <dbReference type="WBParaSite" id="ALUE_0002182301-mRNA-1"/>
    </source>
</evidence>